<comment type="caution">
    <text evidence="1">The sequence shown here is derived from an EMBL/GenBank/DDBJ whole genome shotgun (WGS) entry which is preliminary data.</text>
</comment>
<reference evidence="1" key="1">
    <citation type="journal article" date="2014" name="Front. Microbiol.">
        <title>High frequency of phylogenetically diverse reductive dehalogenase-homologous genes in deep subseafloor sedimentary metagenomes.</title>
        <authorList>
            <person name="Kawai M."/>
            <person name="Futagami T."/>
            <person name="Toyoda A."/>
            <person name="Takaki Y."/>
            <person name="Nishi S."/>
            <person name="Hori S."/>
            <person name="Arai W."/>
            <person name="Tsubouchi T."/>
            <person name="Morono Y."/>
            <person name="Uchiyama I."/>
            <person name="Ito T."/>
            <person name="Fujiyama A."/>
            <person name="Inagaki F."/>
            <person name="Takami H."/>
        </authorList>
    </citation>
    <scope>NUCLEOTIDE SEQUENCE</scope>
    <source>
        <strain evidence="1">Expedition CK06-06</strain>
    </source>
</reference>
<organism evidence="1">
    <name type="scientific">marine sediment metagenome</name>
    <dbReference type="NCBI Taxonomy" id="412755"/>
    <lineage>
        <taxon>unclassified sequences</taxon>
        <taxon>metagenomes</taxon>
        <taxon>ecological metagenomes</taxon>
    </lineage>
</organism>
<name>X1QM24_9ZZZZ</name>
<proteinExistence type="predicted"/>
<evidence type="ECO:0000313" key="1">
    <source>
        <dbReference type="EMBL" id="GAI44324.1"/>
    </source>
</evidence>
<protein>
    <submittedName>
        <fullName evidence="1">Uncharacterized protein</fullName>
    </submittedName>
</protein>
<gene>
    <name evidence="1" type="ORF">S06H3_45030</name>
</gene>
<accession>X1QM24</accession>
<feature type="non-terminal residue" evidence="1">
    <location>
        <position position="1"/>
    </location>
</feature>
<dbReference type="AlphaFoldDB" id="X1QM24"/>
<sequence length="32" mass="3035">GKTAEVITGTAVANAQAAGDLAHGQAAVELEA</sequence>
<dbReference type="EMBL" id="BARV01028069">
    <property type="protein sequence ID" value="GAI44324.1"/>
    <property type="molecule type" value="Genomic_DNA"/>
</dbReference>